<name>A0ABV6ZP63_9HYPH</name>
<dbReference type="RefSeq" id="WP_394314745.1">
    <property type="nucleotide sequence ID" value="NZ_JBHGPK010000025.1"/>
</dbReference>
<dbReference type="Proteomes" id="UP001595190">
    <property type="component" value="Unassembled WGS sequence"/>
</dbReference>
<protein>
    <submittedName>
        <fullName evidence="1">Uncharacterized protein</fullName>
    </submittedName>
</protein>
<dbReference type="EMBL" id="JBHGPK010000025">
    <property type="protein sequence ID" value="MFC2253953.1"/>
    <property type="molecule type" value="Genomic_DNA"/>
</dbReference>
<evidence type="ECO:0000313" key="2">
    <source>
        <dbReference type="Proteomes" id="UP001595190"/>
    </source>
</evidence>
<accession>A0ABV6ZP63</accession>
<proteinExistence type="predicted"/>
<reference evidence="1 2" key="1">
    <citation type="submission" date="2024-09" db="EMBL/GenBank/DDBJ databases">
        <title>Description of Labrys sedimenti sp. nov., isolated from a diclofenac-degrading enrichment culture, and genome-based reclassification of Labrys portucalensis as a later heterotypic synonym of Labrys neptuniae.</title>
        <authorList>
            <person name="Tancsics A."/>
            <person name="Csepanyi A."/>
        </authorList>
    </citation>
    <scope>NUCLEOTIDE SEQUENCE [LARGE SCALE GENOMIC DNA]</scope>
    <source>
        <strain evidence="1 2">LMG 23412</strain>
    </source>
</reference>
<sequence>MSDIFLYMRSFVDPIATLSQILRQIPVPVNIIFKKDRNLGSTVPMICGLFLDHRFAMPQSGQLSTAGEHSNYIRLSPNIEPSA</sequence>
<comment type="caution">
    <text evidence="1">The sequence shown here is derived from an EMBL/GenBank/DDBJ whole genome shotgun (WGS) entry which is preliminary data.</text>
</comment>
<organism evidence="1 2">
    <name type="scientific">Labrys neptuniae</name>
    <dbReference type="NCBI Taxonomy" id="376174"/>
    <lineage>
        <taxon>Bacteria</taxon>
        <taxon>Pseudomonadati</taxon>
        <taxon>Pseudomonadota</taxon>
        <taxon>Alphaproteobacteria</taxon>
        <taxon>Hyphomicrobiales</taxon>
        <taxon>Xanthobacteraceae</taxon>
        <taxon>Labrys</taxon>
    </lineage>
</organism>
<gene>
    <name evidence="1" type="ORF">ACETRX_30265</name>
</gene>
<evidence type="ECO:0000313" key="1">
    <source>
        <dbReference type="EMBL" id="MFC2253953.1"/>
    </source>
</evidence>